<comment type="catalytic activity">
    <reaction evidence="13">
        <text>precorrin-2 + NAD(+) = sirohydrochlorin + NADH + 2 H(+)</text>
        <dbReference type="Rhea" id="RHEA:15613"/>
        <dbReference type="ChEBI" id="CHEBI:15378"/>
        <dbReference type="ChEBI" id="CHEBI:57540"/>
        <dbReference type="ChEBI" id="CHEBI:57945"/>
        <dbReference type="ChEBI" id="CHEBI:58351"/>
        <dbReference type="ChEBI" id="CHEBI:58827"/>
        <dbReference type="EC" id="1.3.1.76"/>
    </reaction>
</comment>
<dbReference type="Pfam" id="PF00590">
    <property type="entry name" value="TP_methylase"/>
    <property type="match status" value="1"/>
</dbReference>
<protein>
    <submittedName>
        <fullName evidence="16">Siroheme synthase CysG</fullName>
        <ecNumber evidence="16">1.3.1.76</ecNumber>
        <ecNumber evidence="16">2.1.1.107</ecNumber>
        <ecNumber evidence="16">4.99.1.4</ecNumber>
    </submittedName>
</protein>
<dbReference type="Gene3D" id="1.10.8.210">
    <property type="entry name" value="Sirohaem synthase, dimerisation domain"/>
    <property type="match status" value="1"/>
</dbReference>
<comment type="pathway">
    <text evidence="1">Porphyrin-containing compound metabolism; siroheme biosynthesis; sirohydrochlorin from precorrin-2: step 1/1.</text>
</comment>
<dbReference type="Gene3D" id="3.40.1010.10">
    <property type="entry name" value="Cobalt-precorrin-4 Transmethylase, Domain 1"/>
    <property type="match status" value="1"/>
</dbReference>
<dbReference type="EC" id="1.3.1.76" evidence="16"/>
<dbReference type="SUPFAM" id="SSF53790">
    <property type="entry name" value="Tetrapyrrole methylase"/>
    <property type="match status" value="1"/>
</dbReference>
<dbReference type="InterPro" id="IPR050161">
    <property type="entry name" value="Siro_Cobalamin_biosynth"/>
</dbReference>
<evidence type="ECO:0000256" key="7">
    <source>
        <dbReference type="ARBA" id="ARBA00023002"/>
    </source>
</evidence>
<dbReference type="GO" id="GO:0032259">
    <property type="term" value="P:methylation"/>
    <property type="evidence" value="ECO:0007669"/>
    <property type="project" value="UniProtKB-KW"/>
</dbReference>
<gene>
    <name evidence="16" type="primary">cysG</name>
    <name evidence="16" type="ORF">QGN29_08135</name>
</gene>
<dbReference type="GO" id="GO:0009236">
    <property type="term" value="P:cobalamin biosynthetic process"/>
    <property type="evidence" value="ECO:0007669"/>
    <property type="project" value="UniProtKB-KW"/>
</dbReference>
<dbReference type="InterPro" id="IPR014776">
    <property type="entry name" value="4pyrrole_Mease_sub2"/>
</dbReference>
<evidence type="ECO:0000256" key="14">
    <source>
        <dbReference type="PIRSR" id="PIRSR036426-1"/>
    </source>
</evidence>
<comment type="pathway">
    <text evidence="12">Porphyrin-containing compound metabolism; siroheme biosynthesis; precorrin-2 from uroporphyrinogen III: step 1/1.</text>
</comment>
<dbReference type="RefSeq" id="WP_310797356.1">
    <property type="nucleotide sequence ID" value="NZ_CP123872.1"/>
</dbReference>
<proteinExistence type="inferred from homology"/>
<dbReference type="EC" id="2.1.1.107" evidence="16"/>
<dbReference type="PROSITE" id="PS00839">
    <property type="entry name" value="SUMT_1"/>
    <property type="match status" value="1"/>
</dbReference>
<dbReference type="InterPro" id="IPR012409">
    <property type="entry name" value="Sirohaem_synth"/>
</dbReference>
<evidence type="ECO:0000259" key="15">
    <source>
        <dbReference type="Pfam" id="PF00590"/>
    </source>
</evidence>
<keyword evidence="3" id="KW-0169">Cobalamin biosynthesis</keyword>
<evidence type="ECO:0000256" key="4">
    <source>
        <dbReference type="ARBA" id="ARBA00022603"/>
    </source>
</evidence>
<dbReference type="GO" id="GO:0043115">
    <property type="term" value="F:precorrin-2 dehydrogenase activity"/>
    <property type="evidence" value="ECO:0007669"/>
    <property type="project" value="UniProtKB-EC"/>
</dbReference>
<dbReference type="InterPro" id="IPR037115">
    <property type="entry name" value="Sirohaem_synt_dimer_dom_sf"/>
</dbReference>
<feature type="active site" description="Proton acceptor" evidence="14">
    <location>
        <position position="252"/>
    </location>
</feature>
<organism evidence="16 17">
    <name type="scientific">Temperatibacter marinus</name>
    <dbReference type="NCBI Taxonomy" id="1456591"/>
    <lineage>
        <taxon>Bacteria</taxon>
        <taxon>Pseudomonadati</taxon>
        <taxon>Pseudomonadota</taxon>
        <taxon>Alphaproteobacteria</taxon>
        <taxon>Kordiimonadales</taxon>
        <taxon>Temperatibacteraceae</taxon>
        <taxon>Temperatibacter</taxon>
    </lineage>
</organism>
<dbReference type="NCBIfam" id="NF007922">
    <property type="entry name" value="PRK10637.1"/>
    <property type="match status" value="1"/>
</dbReference>
<keyword evidence="4 16" id="KW-0489">Methyltransferase</keyword>
<keyword evidence="17" id="KW-1185">Reference proteome</keyword>
<evidence type="ECO:0000256" key="12">
    <source>
        <dbReference type="ARBA" id="ARBA00025705"/>
    </source>
</evidence>
<dbReference type="PANTHER" id="PTHR45790">
    <property type="entry name" value="SIROHEME SYNTHASE-RELATED"/>
    <property type="match status" value="1"/>
</dbReference>
<dbReference type="FunFam" id="3.40.1010.10:FF:000001">
    <property type="entry name" value="Siroheme synthase"/>
    <property type="match status" value="1"/>
</dbReference>
<dbReference type="Gene3D" id="3.30.950.10">
    <property type="entry name" value="Methyltransferase, Cobalt-precorrin-4 Transmethylase, Domain 2"/>
    <property type="match status" value="1"/>
</dbReference>
<evidence type="ECO:0000256" key="11">
    <source>
        <dbReference type="ARBA" id="ARBA00023268"/>
    </source>
</evidence>
<evidence type="ECO:0000256" key="10">
    <source>
        <dbReference type="ARBA" id="ARBA00023244"/>
    </source>
</evidence>
<dbReference type="InterPro" id="IPR014777">
    <property type="entry name" value="4pyrrole_Mease_sub1"/>
</dbReference>
<dbReference type="GO" id="GO:0051266">
    <property type="term" value="F:sirohydrochlorin ferrochelatase activity"/>
    <property type="evidence" value="ECO:0007669"/>
    <property type="project" value="UniProtKB-EC"/>
</dbReference>
<dbReference type="InterPro" id="IPR006367">
    <property type="entry name" value="Sirohaem_synthase_N"/>
</dbReference>
<keyword evidence="8" id="KW-0520">NAD</keyword>
<dbReference type="CDD" id="cd11642">
    <property type="entry name" value="SUMT"/>
    <property type="match status" value="1"/>
</dbReference>
<dbReference type="EMBL" id="CP123872">
    <property type="protein sequence ID" value="WND01528.1"/>
    <property type="molecule type" value="Genomic_DNA"/>
</dbReference>
<evidence type="ECO:0000256" key="8">
    <source>
        <dbReference type="ARBA" id="ARBA00023027"/>
    </source>
</evidence>
<dbReference type="InterPro" id="IPR036291">
    <property type="entry name" value="NAD(P)-bd_dom_sf"/>
</dbReference>
<dbReference type="NCBIfam" id="TIGR01469">
    <property type="entry name" value="cobA_cysG_Cterm"/>
    <property type="match status" value="1"/>
</dbReference>
<evidence type="ECO:0000256" key="5">
    <source>
        <dbReference type="ARBA" id="ARBA00022679"/>
    </source>
</evidence>
<evidence type="ECO:0000256" key="3">
    <source>
        <dbReference type="ARBA" id="ARBA00022573"/>
    </source>
</evidence>
<evidence type="ECO:0000256" key="13">
    <source>
        <dbReference type="ARBA" id="ARBA00047561"/>
    </source>
</evidence>
<dbReference type="GO" id="GO:0051287">
    <property type="term" value="F:NAD binding"/>
    <property type="evidence" value="ECO:0007669"/>
    <property type="project" value="InterPro"/>
</dbReference>
<dbReference type="EC" id="4.99.1.4" evidence="16"/>
<evidence type="ECO:0000256" key="6">
    <source>
        <dbReference type="ARBA" id="ARBA00022691"/>
    </source>
</evidence>
<dbReference type="PIRSF" id="PIRSF036426">
    <property type="entry name" value="Sirohaem_synth"/>
    <property type="match status" value="1"/>
</dbReference>
<keyword evidence="5 16" id="KW-0808">Transferase</keyword>
<dbReference type="Gene3D" id="3.30.160.110">
    <property type="entry name" value="Siroheme synthase, domain 2"/>
    <property type="match status" value="1"/>
</dbReference>
<dbReference type="Gene3D" id="3.40.50.720">
    <property type="entry name" value="NAD(P)-binding Rossmann-like Domain"/>
    <property type="match status" value="1"/>
</dbReference>
<feature type="domain" description="Tetrapyrrole methylase" evidence="15">
    <location>
        <begin position="224"/>
        <end position="430"/>
    </location>
</feature>
<dbReference type="InterPro" id="IPR003043">
    <property type="entry name" value="Uropor_MeTrfase_CS"/>
</dbReference>
<keyword evidence="9 16" id="KW-0456">Lyase</keyword>
<dbReference type="AlphaFoldDB" id="A0AA52ED69"/>
<name>A0AA52ED69_9PROT</name>
<dbReference type="PANTHER" id="PTHR45790:SF3">
    <property type="entry name" value="S-ADENOSYL-L-METHIONINE-DEPENDENT UROPORPHYRINOGEN III METHYLTRANSFERASE, CHLOROPLASTIC"/>
    <property type="match status" value="1"/>
</dbReference>
<dbReference type="GO" id="GO:0004851">
    <property type="term" value="F:uroporphyrin-III C-methyltransferase activity"/>
    <property type="evidence" value="ECO:0007669"/>
    <property type="project" value="UniProtKB-EC"/>
</dbReference>
<dbReference type="SUPFAM" id="SSF75615">
    <property type="entry name" value="Siroheme synthase middle domains-like"/>
    <property type="match status" value="1"/>
</dbReference>
<sequence length="472" mass="50818">MNSIPLFLRSDKQHVLIAGATSAAVSKASILLERGVKVCMVGEGMIDVVAESGLQDLFGDQLNLLSRAFKTDDLLGKTLVYIAENDPLEEERILTWTNLRKLPVNVVDKPADSDFTTPAAVKRGEVSIAIASGGAAPVFIRRIRAVLERSLPSSLSTLSSVAGSIRGKLKTIFNTVEERRKFWDEVYDKADEFSGLKNDEVHRKLLTLANEKAETSSRTGLVQLVGAGPGDPELLTLKAHRAVQQADIIYYDRLVSQDVLSLARRDAEIIFVGKREGDHGVGQDKINQLLVEQALLGKTVVRLKGGDPLTFARAGEELAELRAHSIPVQIIPGITALSGIASKTQIPLTDRNHSASVSLITGTLKDGSTQDWKSLAGEGKTLAVYMGLKKASEISSGLIEGGVSSSTPVAIIENGTRANERQFYTTLSELPTMVEREDVKSPALLIIGDVVSEAAALQNIHTEINQARVATA</sequence>
<dbReference type="Proteomes" id="UP001268683">
    <property type="component" value="Chromosome"/>
</dbReference>
<dbReference type="Pfam" id="PF13241">
    <property type="entry name" value="NAD_binding_7"/>
    <property type="match status" value="1"/>
</dbReference>
<keyword evidence="10" id="KW-0627">Porphyrin biosynthesis</keyword>
<keyword evidence="7 16" id="KW-0560">Oxidoreductase</keyword>
<evidence type="ECO:0000256" key="1">
    <source>
        <dbReference type="ARBA" id="ARBA00005010"/>
    </source>
</evidence>
<accession>A0AA52ED69</accession>
<evidence type="ECO:0000256" key="2">
    <source>
        <dbReference type="ARBA" id="ARBA00005879"/>
    </source>
</evidence>
<dbReference type="GO" id="GO:0019354">
    <property type="term" value="P:siroheme biosynthetic process"/>
    <property type="evidence" value="ECO:0007669"/>
    <property type="project" value="InterPro"/>
</dbReference>
<dbReference type="KEGG" id="tmk:QGN29_08135"/>
<keyword evidence="6" id="KW-0949">S-adenosyl-L-methionine</keyword>
<evidence type="ECO:0000256" key="9">
    <source>
        <dbReference type="ARBA" id="ARBA00023239"/>
    </source>
</evidence>
<dbReference type="InterPro" id="IPR035996">
    <property type="entry name" value="4pyrrol_Methylase_sf"/>
</dbReference>
<evidence type="ECO:0000313" key="17">
    <source>
        <dbReference type="Proteomes" id="UP001268683"/>
    </source>
</evidence>
<comment type="similarity">
    <text evidence="2">Belongs to the precorrin methyltransferase family.</text>
</comment>
<reference evidence="16" key="1">
    <citation type="submission" date="2023-04" db="EMBL/GenBank/DDBJ databases">
        <title>Complete genome sequence of Temperatibacter marinus.</title>
        <authorList>
            <person name="Rong J.-C."/>
            <person name="Yi M.-L."/>
            <person name="Zhao Q."/>
        </authorList>
    </citation>
    <scope>NUCLEOTIDE SEQUENCE</scope>
    <source>
        <strain evidence="16">NBRC 110045</strain>
    </source>
</reference>
<dbReference type="SUPFAM" id="SSF51735">
    <property type="entry name" value="NAD(P)-binding Rossmann-fold domains"/>
    <property type="match status" value="1"/>
</dbReference>
<dbReference type="InterPro" id="IPR006366">
    <property type="entry name" value="CobA/CysG_C"/>
</dbReference>
<dbReference type="NCBIfam" id="TIGR01470">
    <property type="entry name" value="cysG_Nterm"/>
    <property type="match status" value="1"/>
</dbReference>
<keyword evidence="11" id="KW-0511">Multifunctional enzyme</keyword>
<dbReference type="InterPro" id="IPR000878">
    <property type="entry name" value="4pyrrol_Mease"/>
</dbReference>
<dbReference type="NCBIfam" id="NF004790">
    <property type="entry name" value="PRK06136.1"/>
    <property type="match status" value="1"/>
</dbReference>
<evidence type="ECO:0000313" key="16">
    <source>
        <dbReference type="EMBL" id="WND01528.1"/>
    </source>
</evidence>
<feature type="active site" description="Proton donor" evidence="14">
    <location>
        <position position="274"/>
    </location>
</feature>